<sequence length="161" mass="17135">MTHTTSKPHTPKTRSAETRPLKTRTRKATALRSALLATALVLLAGQAPARATAPHHGVRGDWLYLTVTRGDSRSSDTRGTLLLCDPPQGHAHAAEACAELAAADGDLDALPPKSVFCPMIYAPVTAHARGEWKGRPVDYSRTFSNACSLAARTGHVFALDS</sequence>
<evidence type="ECO:0000256" key="9">
    <source>
        <dbReference type="SAM" id="MobiDB-lite"/>
    </source>
</evidence>
<dbReference type="GO" id="GO:0005576">
    <property type="term" value="C:extracellular region"/>
    <property type="evidence" value="ECO:0007669"/>
    <property type="project" value="UniProtKB-SubCell"/>
</dbReference>
<comment type="subunit">
    <text evidence="3">Homodimer.</text>
</comment>
<evidence type="ECO:0000256" key="4">
    <source>
        <dbReference type="ARBA" id="ARBA00022525"/>
    </source>
</evidence>
<evidence type="ECO:0000256" key="1">
    <source>
        <dbReference type="ARBA" id="ARBA00004613"/>
    </source>
</evidence>
<dbReference type="InterPro" id="IPR000691">
    <property type="entry name" value="Prot_inh_I16_SSI"/>
</dbReference>
<comment type="similarity">
    <text evidence="2 8">Belongs to the protease inhibitor I16 (SSI) family.</text>
</comment>
<dbReference type="Gene3D" id="3.30.350.10">
    <property type="entry name" value="Subtilisin inhibitor-like"/>
    <property type="match status" value="1"/>
</dbReference>
<evidence type="ECO:0000256" key="8">
    <source>
        <dbReference type="RuleBase" id="RU003471"/>
    </source>
</evidence>
<protein>
    <submittedName>
        <fullName evidence="11">SSI family serine proteinase inhibitor</fullName>
    </submittedName>
</protein>
<evidence type="ECO:0000259" key="10">
    <source>
        <dbReference type="Pfam" id="PF00720"/>
    </source>
</evidence>
<organism evidence="11">
    <name type="scientific">Streptomyces sp. R08</name>
    <dbReference type="NCBI Taxonomy" id="3238624"/>
    <lineage>
        <taxon>Bacteria</taxon>
        <taxon>Bacillati</taxon>
        <taxon>Actinomycetota</taxon>
        <taxon>Actinomycetes</taxon>
        <taxon>Kitasatosporales</taxon>
        <taxon>Streptomycetaceae</taxon>
        <taxon>Streptomyces</taxon>
    </lineage>
</organism>
<dbReference type="RefSeq" id="WP_369190683.1">
    <property type="nucleotide sequence ID" value="NZ_CP163431.1"/>
</dbReference>
<name>A0AB39MGL0_9ACTN</name>
<proteinExistence type="inferred from homology"/>
<keyword evidence="5 8" id="KW-0646">Protease inhibitor</keyword>
<dbReference type="InterPro" id="IPR020054">
    <property type="entry name" value="Prot_inh_SSI_I16_CS"/>
</dbReference>
<evidence type="ECO:0000256" key="5">
    <source>
        <dbReference type="ARBA" id="ARBA00022690"/>
    </source>
</evidence>
<keyword evidence="7" id="KW-1015">Disulfide bond</keyword>
<dbReference type="PROSITE" id="PS00999">
    <property type="entry name" value="SSI"/>
    <property type="match status" value="1"/>
</dbReference>
<dbReference type="InterPro" id="IPR023549">
    <property type="entry name" value="Subtilisin_inhibitor"/>
</dbReference>
<comment type="subcellular location">
    <subcellularLocation>
        <location evidence="1">Secreted</location>
    </subcellularLocation>
</comment>
<gene>
    <name evidence="11" type="ORF">AB5J58_37465</name>
</gene>
<feature type="region of interest" description="Disordered" evidence="9">
    <location>
        <begin position="1"/>
        <end position="25"/>
    </location>
</feature>
<feature type="domain" description="Subtilisin inhibitor" evidence="10">
    <location>
        <begin position="63"/>
        <end position="145"/>
    </location>
</feature>
<evidence type="ECO:0000313" key="11">
    <source>
        <dbReference type="EMBL" id="XDQ05500.1"/>
    </source>
</evidence>
<evidence type="ECO:0000256" key="3">
    <source>
        <dbReference type="ARBA" id="ARBA00011738"/>
    </source>
</evidence>
<evidence type="ECO:0000256" key="2">
    <source>
        <dbReference type="ARBA" id="ARBA00010472"/>
    </source>
</evidence>
<dbReference type="EMBL" id="CP163431">
    <property type="protein sequence ID" value="XDQ05500.1"/>
    <property type="molecule type" value="Genomic_DNA"/>
</dbReference>
<dbReference type="AlphaFoldDB" id="A0AB39MGL0"/>
<evidence type="ECO:0000256" key="7">
    <source>
        <dbReference type="ARBA" id="ARBA00023157"/>
    </source>
</evidence>
<reference evidence="11" key="1">
    <citation type="submission" date="2024-07" db="EMBL/GenBank/DDBJ databases">
        <authorList>
            <person name="Yu S.T."/>
        </authorList>
    </citation>
    <scope>NUCLEOTIDE SEQUENCE</scope>
    <source>
        <strain evidence="11">R08</strain>
    </source>
</reference>
<keyword evidence="4" id="KW-0964">Secreted</keyword>
<accession>A0AB39MGL0</accession>
<evidence type="ECO:0000256" key="6">
    <source>
        <dbReference type="ARBA" id="ARBA00022900"/>
    </source>
</evidence>
<dbReference type="GO" id="GO:0004867">
    <property type="term" value="F:serine-type endopeptidase inhibitor activity"/>
    <property type="evidence" value="ECO:0007669"/>
    <property type="project" value="UniProtKB-KW"/>
</dbReference>
<keyword evidence="6 8" id="KW-0722">Serine protease inhibitor</keyword>
<dbReference type="PRINTS" id="PR00294">
    <property type="entry name" value="SSBTLNINHBTR"/>
</dbReference>
<dbReference type="InterPro" id="IPR036819">
    <property type="entry name" value="Subtilisin_inhibitor-like_sf"/>
</dbReference>
<dbReference type="Pfam" id="PF00720">
    <property type="entry name" value="SSI"/>
    <property type="match status" value="1"/>
</dbReference>
<dbReference type="SUPFAM" id="SSF55399">
    <property type="entry name" value="Subtilisin inhibitor"/>
    <property type="match status" value="1"/>
</dbReference>